<dbReference type="PANTHER" id="PTHR30570">
    <property type="entry name" value="PERIPLASMIC PHOSPHATE BINDING COMPONENT OF PHOSPHATE ABC TRANSPORTER"/>
    <property type="match status" value="1"/>
</dbReference>
<dbReference type="EMBL" id="JBHUIJ010000002">
    <property type="protein sequence ID" value="MFD2236183.1"/>
    <property type="molecule type" value="Genomic_DNA"/>
</dbReference>
<evidence type="ECO:0000259" key="3">
    <source>
        <dbReference type="Pfam" id="PF12849"/>
    </source>
</evidence>
<dbReference type="RefSeq" id="WP_377946332.1">
    <property type="nucleotide sequence ID" value="NZ_CP072611.1"/>
</dbReference>
<reference evidence="5" key="1">
    <citation type="journal article" date="2019" name="Int. J. Syst. Evol. Microbiol.">
        <title>The Global Catalogue of Microorganisms (GCM) 10K type strain sequencing project: providing services to taxonomists for standard genome sequencing and annotation.</title>
        <authorList>
            <consortium name="The Broad Institute Genomics Platform"/>
            <consortium name="The Broad Institute Genome Sequencing Center for Infectious Disease"/>
            <person name="Wu L."/>
            <person name="Ma J."/>
        </authorList>
    </citation>
    <scope>NUCLEOTIDE SEQUENCE [LARGE SCALE GENOMIC DNA]</scope>
    <source>
        <strain evidence="5">ZS-35-S2</strain>
    </source>
</reference>
<feature type="signal peptide" evidence="2">
    <location>
        <begin position="1"/>
        <end position="29"/>
    </location>
</feature>
<keyword evidence="1 2" id="KW-0732">Signal</keyword>
<organism evidence="4 5">
    <name type="scientific">Aureimonas populi</name>
    <dbReference type="NCBI Taxonomy" id="1701758"/>
    <lineage>
        <taxon>Bacteria</taxon>
        <taxon>Pseudomonadati</taxon>
        <taxon>Pseudomonadota</taxon>
        <taxon>Alphaproteobacteria</taxon>
        <taxon>Hyphomicrobiales</taxon>
        <taxon>Aurantimonadaceae</taxon>
        <taxon>Aureimonas</taxon>
    </lineage>
</organism>
<sequence>MLFATSARLRRLQMAAALSACVAGGPASAQLSEPIQVAGSSTVLPYSQIVAENFREVFPAFRTPIVESGGTGGGFTQFCAGIGSSTIDIANASRPITENEKRACAASGVTEIQEVRFGYDGIVFASAARGAAFELTPRIVFQALAARVVVEGRLVDNPYTRWSQIDPALPDQPIAAFIPAENHGTREVFDETLLEPGCEASGALEALLASGLDPSAAEDACLQVRRGGFVADVSGDYTETLSRIEANPQAIGVFGLAFYEQNQDRLRVASVDGVVPSVETISAGEYVVSRPLFFYVKSAHVGIIPGLKEFVDFFLDDQMIGPDGPLARYGLVPAPDEERAAYRAGFSARTLLAL</sequence>
<keyword evidence="5" id="KW-1185">Reference proteome</keyword>
<dbReference type="PANTHER" id="PTHR30570:SF1">
    <property type="entry name" value="PHOSPHATE-BINDING PROTEIN PSTS"/>
    <property type="match status" value="1"/>
</dbReference>
<protein>
    <submittedName>
        <fullName evidence="4">Substrate-binding domain-containing protein</fullName>
    </submittedName>
</protein>
<feature type="chain" id="PRO_5046912626" evidence="2">
    <location>
        <begin position="30"/>
        <end position="354"/>
    </location>
</feature>
<dbReference type="Gene3D" id="3.40.190.10">
    <property type="entry name" value="Periplasmic binding protein-like II"/>
    <property type="match status" value="2"/>
</dbReference>
<evidence type="ECO:0000313" key="4">
    <source>
        <dbReference type="EMBL" id="MFD2236183.1"/>
    </source>
</evidence>
<gene>
    <name evidence="4" type="ORF">ACFSKQ_01745</name>
</gene>
<evidence type="ECO:0000256" key="2">
    <source>
        <dbReference type="SAM" id="SignalP"/>
    </source>
</evidence>
<dbReference type="Pfam" id="PF12849">
    <property type="entry name" value="PBP_like_2"/>
    <property type="match status" value="1"/>
</dbReference>
<proteinExistence type="predicted"/>
<accession>A0ABW5CJD3</accession>
<name>A0ABW5CJD3_9HYPH</name>
<evidence type="ECO:0000256" key="1">
    <source>
        <dbReference type="ARBA" id="ARBA00022729"/>
    </source>
</evidence>
<comment type="caution">
    <text evidence="4">The sequence shown here is derived from an EMBL/GenBank/DDBJ whole genome shotgun (WGS) entry which is preliminary data.</text>
</comment>
<dbReference type="Proteomes" id="UP001597371">
    <property type="component" value="Unassembled WGS sequence"/>
</dbReference>
<dbReference type="InterPro" id="IPR024370">
    <property type="entry name" value="PBP_domain"/>
</dbReference>
<evidence type="ECO:0000313" key="5">
    <source>
        <dbReference type="Proteomes" id="UP001597371"/>
    </source>
</evidence>
<dbReference type="InterPro" id="IPR050811">
    <property type="entry name" value="Phosphate_ABC_transporter"/>
</dbReference>
<dbReference type="SUPFAM" id="SSF53850">
    <property type="entry name" value="Periplasmic binding protein-like II"/>
    <property type="match status" value="1"/>
</dbReference>
<feature type="domain" description="PBP" evidence="3">
    <location>
        <begin position="26"/>
        <end position="317"/>
    </location>
</feature>